<keyword evidence="3" id="KW-1003">Cell membrane</keyword>
<feature type="transmembrane region" description="Helical" evidence="8">
    <location>
        <begin position="568"/>
        <end position="587"/>
    </location>
</feature>
<accession>W6PVZ2</accession>
<feature type="transmembrane region" description="Helical" evidence="8">
    <location>
        <begin position="12"/>
        <end position="33"/>
    </location>
</feature>
<dbReference type="OrthoDB" id="442352at2759"/>
<feature type="transmembrane region" description="Helical" evidence="8">
    <location>
        <begin position="77"/>
        <end position="98"/>
    </location>
</feature>
<name>W6PVZ2_PENRF</name>
<evidence type="ECO:0000256" key="3">
    <source>
        <dbReference type="ARBA" id="ARBA00022475"/>
    </source>
</evidence>
<evidence type="ECO:0000313" key="10">
    <source>
        <dbReference type="EMBL" id="CDM27946.1"/>
    </source>
</evidence>
<feature type="transmembrane region" description="Helical" evidence="8">
    <location>
        <begin position="241"/>
        <end position="260"/>
    </location>
</feature>
<proteinExistence type="predicted"/>
<sequence>MDDELDTSEIKSWRSIITLIIFVITNIIVLFPFHIPIYVPRWLTNGILDLLSVIRIIPHRTRPRYNQKQPIFVKLCFPLNFITAPLTADLFLLAILAIGRKEVHDGIVGADNINPIDIMVFFLTLAYIAISIDASGLIRYLAFKVLQKAGKVGHRLFFYLFLFFFGLGSFIGNDPIILSGTAFLAYMTRVSSNIVHPRAWIHSQFAVANIASAILVSSNPTNLVLAGAFKIKFIVYTANMIVPVVVTAIILFPFLLYIIFADESLIPLSITMHELSEDQKKKAPVNPNIPHARGTAEEKEEADDKEGKQLSLEEIMNPFLDRKGASFGGLIMATTLITLLAINASGKEHPVFWVTLPAAFVMFCWDLVFGWLHRQETREISAKGRREVEQARTEREMRERIALPEKMDPGTLTSDQADQYDASGLHHRSEHTDYDISLKSTDSDIASKDFDPECGTPLSVSVPVDKEKFPELQLPGGVVMDSKQLARASSPQALDSRQTTDSTIYNGKPGYTQTLDSPQTTESTIYEENPGYPYHQDSAPCSLVSLATDLYKWSQETFPTTTVVVSHMPFALVPFAFTMFILVQALVTKGWVPVFAYGWDHWVEKTGTIGSIGGMGFLSVILCNFAGTNIGTTILLSRVIQAWQKIHEASGIPISDRTWWATVYSMALGVNYGAFSTAFSASLAGLLWRDILARKHIRVGSLEFARVNLPIIAISMVVGCAVLAGEVYIVRSDKPYVPA</sequence>
<gene>
    <name evidence="10" type="ORF">PROQFM164_S01g001757</name>
</gene>
<evidence type="ECO:0000259" key="9">
    <source>
        <dbReference type="Pfam" id="PF03600"/>
    </source>
</evidence>
<dbReference type="GO" id="GO:0005886">
    <property type="term" value="C:plasma membrane"/>
    <property type="evidence" value="ECO:0007669"/>
    <property type="project" value="UniProtKB-SubCell"/>
</dbReference>
<keyword evidence="4 8" id="KW-0812">Transmembrane</keyword>
<dbReference type="PANTHER" id="PTHR43302">
    <property type="entry name" value="TRANSPORTER ARSB-RELATED"/>
    <property type="match status" value="1"/>
</dbReference>
<feature type="transmembrane region" description="Helical" evidence="8">
    <location>
        <begin position="325"/>
        <end position="344"/>
    </location>
</feature>
<feature type="transmembrane region" description="Helical" evidence="8">
    <location>
        <begin position="351"/>
        <end position="372"/>
    </location>
</feature>
<keyword evidence="5 8" id="KW-1133">Transmembrane helix</keyword>
<dbReference type="Proteomes" id="UP000030686">
    <property type="component" value="Unassembled WGS sequence"/>
</dbReference>
<organism evidence="10 11">
    <name type="scientific">Penicillium roqueforti (strain FM164)</name>
    <dbReference type="NCBI Taxonomy" id="1365484"/>
    <lineage>
        <taxon>Eukaryota</taxon>
        <taxon>Fungi</taxon>
        <taxon>Dikarya</taxon>
        <taxon>Ascomycota</taxon>
        <taxon>Pezizomycotina</taxon>
        <taxon>Eurotiomycetes</taxon>
        <taxon>Eurotiomycetidae</taxon>
        <taxon>Eurotiales</taxon>
        <taxon>Aspergillaceae</taxon>
        <taxon>Penicillium</taxon>
    </lineage>
</organism>
<evidence type="ECO:0000256" key="5">
    <source>
        <dbReference type="ARBA" id="ARBA00022989"/>
    </source>
</evidence>
<dbReference type="PANTHER" id="PTHR43302:SF5">
    <property type="entry name" value="TRANSPORTER ARSB-RELATED"/>
    <property type="match status" value="1"/>
</dbReference>
<feature type="region of interest" description="Disordered" evidence="7">
    <location>
        <begin position="279"/>
        <end position="307"/>
    </location>
</feature>
<dbReference type="STRING" id="1365484.W6PVZ2"/>
<evidence type="ECO:0000313" key="11">
    <source>
        <dbReference type="Proteomes" id="UP000030686"/>
    </source>
</evidence>
<comment type="subcellular location">
    <subcellularLocation>
        <location evidence="1">Cell membrane</location>
        <topology evidence="1">Multi-pass membrane protein</topology>
    </subcellularLocation>
</comment>
<dbReference type="AlphaFoldDB" id="W6PVZ2"/>
<feature type="region of interest" description="Disordered" evidence="7">
    <location>
        <begin position="489"/>
        <end position="520"/>
    </location>
</feature>
<keyword evidence="6 8" id="KW-0472">Membrane</keyword>
<dbReference type="Pfam" id="PF03600">
    <property type="entry name" value="CitMHS"/>
    <property type="match status" value="1"/>
</dbReference>
<feature type="transmembrane region" description="Helical" evidence="8">
    <location>
        <begin position="709"/>
        <end position="730"/>
    </location>
</feature>
<evidence type="ECO:0000256" key="8">
    <source>
        <dbReference type="SAM" id="Phobius"/>
    </source>
</evidence>
<dbReference type="EMBL" id="HG792015">
    <property type="protein sequence ID" value="CDM27946.1"/>
    <property type="molecule type" value="Genomic_DNA"/>
</dbReference>
<evidence type="ECO:0000256" key="7">
    <source>
        <dbReference type="SAM" id="MobiDB-lite"/>
    </source>
</evidence>
<keyword evidence="2" id="KW-0813">Transport</keyword>
<protein>
    <submittedName>
        <fullName evidence="10">Arsenical pump membrane protein, ArsB</fullName>
    </submittedName>
</protein>
<dbReference type="OMA" id="HWVEKTG"/>
<feature type="transmembrane region" description="Helical" evidence="8">
    <location>
        <begin position="608"/>
        <end position="627"/>
    </location>
</feature>
<feature type="transmembrane region" description="Helical" evidence="8">
    <location>
        <begin position="118"/>
        <end position="138"/>
    </location>
</feature>
<feature type="domain" description="Citrate transporter-like" evidence="9">
    <location>
        <begin position="116"/>
        <end position="337"/>
    </location>
</feature>
<evidence type="ECO:0000256" key="1">
    <source>
        <dbReference type="ARBA" id="ARBA00004651"/>
    </source>
</evidence>
<feature type="transmembrane region" description="Helical" evidence="8">
    <location>
        <begin position="663"/>
        <end position="688"/>
    </location>
</feature>
<evidence type="ECO:0000256" key="2">
    <source>
        <dbReference type="ARBA" id="ARBA00022448"/>
    </source>
</evidence>
<reference evidence="10" key="1">
    <citation type="journal article" date="2014" name="Nat. Commun.">
        <title>Multiple recent horizontal transfers of a large genomic region in cheese making fungi.</title>
        <authorList>
            <person name="Cheeseman K."/>
            <person name="Ropars J."/>
            <person name="Renault P."/>
            <person name="Dupont J."/>
            <person name="Gouzy J."/>
            <person name="Branca A."/>
            <person name="Abraham A.L."/>
            <person name="Ceppi M."/>
            <person name="Conseiller E."/>
            <person name="Debuchy R."/>
            <person name="Malagnac F."/>
            <person name="Goarin A."/>
            <person name="Silar P."/>
            <person name="Lacoste S."/>
            <person name="Sallet E."/>
            <person name="Bensimon A."/>
            <person name="Giraud T."/>
            <person name="Brygoo Y."/>
        </authorList>
    </citation>
    <scope>NUCLEOTIDE SEQUENCE [LARGE SCALE GENOMIC DNA]</scope>
    <source>
        <strain evidence="10">FM164</strain>
    </source>
</reference>
<feature type="transmembrane region" description="Helical" evidence="8">
    <location>
        <begin position="158"/>
        <end position="186"/>
    </location>
</feature>
<dbReference type="InterPro" id="IPR004680">
    <property type="entry name" value="Cit_transptr-like_dom"/>
</dbReference>
<evidence type="ECO:0000256" key="4">
    <source>
        <dbReference type="ARBA" id="ARBA00022692"/>
    </source>
</evidence>
<dbReference type="GO" id="GO:0055085">
    <property type="term" value="P:transmembrane transport"/>
    <property type="evidence" value="ECO:0007669"/>
    <property type="project" value="InterPro"/>
</dbReference>
<keyword evidence="11" id="KW-1185">Reference proteome</keyword>
<evidence type="ECO:0000256" key="6">
    <source>
        <dbReference type="ARBA" id="ARBA00023136"/>
    </source>
</evidence>